<dbReference type="AlphaFoldDB" id="A0A5C5XFV9"/>
<proteinExistence type="predicted"/>
<keyword evidence="2" id="KW-1185">Reference proteome</keyword>
<evidence type="ECO:0000313" key="2">
    <source>
        <dbReference type="Proteomes" id="UP000316095"/>
    </source>
</evidence>
<dbReference type="Proteomes" id="UP000316095">
    <property type="component" value="Unassembled WGS sequence"/>
</dbReference>
<organism evidence="1 2">
    <name type="scientific">Rubinisphaera italica</name>
    <dbReference type="NCBI Taxonomy" id="2527969"/>
    <lineage>
        <taxon>Bacteria</taxon>
        <taxon>Pseudomonadati</taxon>
        <taxon>Planctomycetota</taxon>
        <taxon>Planctomycetia</taxon>
        <taxon>Planctomycetales</taxon>
        <taxon>Planctomycetaceae</taxon>
        <taxon>Rubinisphaera</taxon>
    </lineage>
</organism>
<dbReference type="RefSeq" id="WP_146503619.1">
    <property type="nucleotide sequence ID" value="NZ_SJPG01000001.1"/>
</dbReference>
<sequence length="234" mass="26259">MNQTSYITSPSIRFYLRSQKNCGIVLHDMKEIPSSDGSYPEQPKRPILGADSSDLLQNIPNWFRDLIAKSLGEDRLHEAEARHLQQLSQSIGLPYAVFAKELADAASSVTLNPNQTLRDSFAFDCALLANVCQSGASIAWLTRAYLRGFYVPSREQTNEFLRKLGDTNGNQDNSVRKNAEAVAVFIDGILPRPAQVDEETKNRLWNEFDDFLSRPIRNEIIAIGPQEQKMGGEQ</sequence>
<accession>A0A5C5XFV9</accession>
<reference evidence="1 2" key="1">
    <citation type="submission" date="2019-02" db="EMBL/GenBank/DDBJ databases">
        <title>Deep-cultivation of Planctomycetes and their phenomic and genomic characterization uncovers novel biology.</title>
        <authorList>
            <person name="Wiegand S."/>
            <person name="Jogler M."/>
            <person name="Boedeker C."/>
            <person name="Pinto D."/>
            <person name="Vollmers J."/>
            <person name="Rivas-Marin E."/>
            <person name="Kohn T."/>
            <person name="Peeters S.H."/>
            <person name="Heuer A."/>
            <person name="Rast P."/>
            <person name="Oberbeckmann S."/>
            <person name="Bunk B."/>
            <person name="Jeske O."/>
            <person name="Meyerdierks A."/>
            <person name="Storesund J.E."/>
            <person name="Kallscheuer N."/>
            <person name="Luecker S."/>
            <person name="Lage O.M."/>
            <person name="Pohl T."/>
            <person name="Merkel B.J."/>
            <person name="Hornburger P."/>
            <person name="Mueller R.-W."/>
            <person name="Bruemmer F."/>
            <person name="Labrenz M."/>
            <person name="Spormann A.M."/>
            <person name="Op Den Camp H."/>
            <person name="Overmann J."/>
            <person name="Amann R."/>
            <person name="Jetten M.S.M."/>
            <person name="Mascher T."/>
            <person name="Medema M.H."/>
            <person name="Devos D.P."/>
            <person name="Kaster A.-K."/>
            <person name="Ovreas L."/>
            <person name="Rohde M."/>
            <person name="Galperin M.Y."/>
            <person name="Jogler C."/>
        </authorList>
    </citation>
    <scope>NUCLEOTIDE SEQUENCE [LARGE SCALE GENOMIC DNA]</scope>
    <source>
        <strain evidence="1 2">Pan54</strain>
    </source>
</reference>
<evidence type="ECO:0000313" key="1">
    <source>
        <dbReference type="EMBL" id="TWT61658.1"/>
    </source>
</evidence>
<gene>
    <name evidence="1" type="ORF">Pan54_23950</name>
</gene>
<name>A0A5C5XFV9_9PLAN</name>
<comment type="caution">
    <text evidence="1">The sequence shown here is derived from an EMBL/GenBank/DDBJ whole genome shotgun (WGS) entry which is preliminary data.</text>
</comment>
<dbReference type="EMBL" id="SJPG01000001">
    <property type="protein sequence ID" value="TWT61658.1"/>
    <property type="molecule type" value="Genomic_DNA"/>
</dbReference>
<protein>
    <submittedName>
        <fullName evidence="1">Uncharacterized protein</fullName>
    </submittedName>
</protein>